<keyword evidence="3" id="KW-0805">Transcription regulation</keyword>
<feature type="compositionally biased region" description="Pro residues" evidence="7">
    <location>
        <begin position="19"/>
        <end position="32"/>
    </location>
</feature>
<evidence type="ECO:0000313" key="10">
    <source>
        <dbReference type="Proteomes" id="UP000827892"/>
    </source>
</evidence>
<keyword evidence="6" id="KW-0175">Coiled coil</keyword>
<dbReference type="InterPro" id="IPR003894">
    <property type="entry name" value="TAFH_NHR1"/>
</dbReference>
<dbReference type="AlphaFoldDB" id="A0AAE9DPY1"/>
<evidence type="ECO:0000256" key="6">
    <source>
        <dbReference type="SAM" id="Coils"/>
    </source>
</evidence>
<evidence type="ECO:0000256" key="7">
    <source>
        <dbReference type="SAM" id="MobiDB-lite"/>
    </source>
</evidence>
<reference evidence="9 10" key="1">
    <citation type="submission" date="2022-05" db="EMBL/GenBank/DDBJ databases">
        <title>Chromosome-level reference genomes for two strains of Caenorhabditis briggsae: an improved platform for comparative genomics.</title>
        <authorList>
            <person name="Stevens L."/>
            <person name="Andersen E.C."/>
        </authorList>
    </citation>
    <scope>NUCLEOTIDE SEQUENCE [LARGE SCALE GENOMIC DNA]</scope>
    <source>
        <strain evidence="9">QX1410_ONT</strain>
        <tissue evidence="9">Whole-organism</tissue>
    </source>
</reference>
<dbReference type="GO" id="GO:0005669">
    <property type="term" value="C:transcription factor TFIID complex"/>
    <property type="evidence" value="ECO:0007669"/>
    <property type="project" value="InterPro"/>
</dbReference>
<keyword evidence="5" id="KW-0539">Nucleus</keyword>
<proteinExistence type="inferred from homology"/>
<dbReference type="Pfam" id="PF05236">
    <property type="entry name" value="TAF4"/>
    <property type="match status" value="1"/>
</dbReference>
<organism evidence="9 10">
    <name type="scientific">Caenorhabditis briggsae</name>
    <dbReference type="NCBI Taxonomy" id="6238"/>
    <lineage>
        <taxon>Eukaryota</taxon>
        <taxon>Metazoa</taxon>
        <taxon>Ecdysozoa</taxon>
        <taxon>Nematoda</taxon>
        <taxon>Chromadorea</taxon>
        <taxon>Rhabditida</taxon>
        <taxon>Rhabditina</taxon>
        <taxon>Rhabditomorpha</taxon>
        <taxon>Rhabditoidea</taxon>
        <taxon>Rhabditidae</taxon>
        <taxon>Peloderinae</taxon>
        <taxon>Caenorhabditis</taxon>
    </lineage>
</organism>
<feature type="domain" description="TAFH" evidence="8">
    <location>
        <begin position="144"/>
        <end position="242"/>
    </location>
</feature>
<dbReference type="InterPro" id="IPR045144">
    <property type="entry name" value="TAF4"/>
</dbReference>
<evidence type="ECO:0000256" key="5">
    <source>
        <dbReference type="ARBA" id="ARBA00023242"/>
    </source>
</evidence>
<feature type="region of interest" description="Disordered" evidence="7">
    <location>
        <begin position="228"/>
        <end position="406"/>
    </location>
</feature>
<keyword evidence="4" id="KW-0804">Transcription</keyword>
<evidence type="ECO:0000256" key="4">
    <source>
        <dbReference type="ARBA" id="ARBA00023163"/>
    </source>
</evidence>
<evidence type="ECO:0000259" key="8">
    <source>
        <dbReference type="PROSITE" id="PS51119"/>
    </source>
</evidence>
<feature type="compositionally biased region" description="Pro residues" evidence="7">
    <location>
        <begin position="353"/>
        <end position="373"/>
    </location>
</feature>
<dbReference type="PROSITE" id="PS51119">
    <property type="entry name" value="TAFH"/>
    <property type="match status" value="1"/>
</dbReference>
<feature type="coiled-coil region" evidence="6">
    <location>
        <begin position="472"/>
        <end position="532"/>
    </location>
</feature>
<dbReference type="Pfam" id="PF07531">
    <property type="entry name" value="TAFH"/>
    <property type="match status" value="1"/>
</dbReference>
<comment type="subcellular location">
    <subcellularLocation>
        <location evidence="1">Nucleus</location>
    </subcellularLocation>
</comment>
<dbReference type="Proteomes" id="UP000827892">
    <property type="component" value="Chromosome I"/>
</dbReference>
<dbReference type="OMA" id="RQGCPTP"/>
<dbReference type="GO" id="GO:0006352">
    <property type="term" value="P:DNA-templated transcription initiation"/>
    <property type="evidence" value="ECO:0007669"/>
    <property type="project" value="InterPro"/>
</dbReference>
<feature type="compositionally biased region" description="Low complexity" evidence="7">
    <location>
        <begin position="88"/>
        <end position="141"/>
    </location>
</feature>
<feature type="compositionally biased region" description="Polar residues" evidence="7">
    <location>
        <begin position="308"/>
        <end position="327"/>
    </location>
</feature>
<dbReference type="GO" id="GO:0006366">
    <property type="term" value="P:transcription by RNA polymerase II"/>
    <property type="evidence" value="ECO:0007669"/>
    <property type="project" value="UniProtKB-ARBA"/>
</dbReference>
<dbReference type="Gene3D" id="1.20.120.1110">
    <property type="entry name" value="TAFH/NHR1 domain"/>
    <property type="match status" value="1"/>
</dbReference>
<dbReference type="SUPFAM" id="SSF158553">
    <property type="entry name" value="TAFH domain-like"/>
    <property type="match status" value="1"/>
</dbReference>
<evidence type="ECO:0000256" key="3">
    <source>
        <dbReference type="ARBA" id="ARBA00023015"/>
    </source>
</evidence>
<accession>A0AAE9DPY1</accession>
<dbReference type="PANTHER" id="PTHR15138">
    <property type="entry name" value="TRANSCRIPTION INITIATION FACTOR TFIID SUBUNIT 4"/>
    <property type="match status" value="1"/>
</dbReference>
<feature type="compositionally biased region" description="Low complexity" evidence="7">
    <location>
        <begin position="247"/>
        <end position="269"/>
    </location>
</feature>
<dbReference type="SMART" id="SM00549">
    <property type="entry name" value="TAFH"/>
    <property type="match status" value="1"/>
</dbReference>
<name>A0AAE9DPY1_CAEBR</name>
<evidence type="ECO:0000256" key="1">
    <source>
        <dbReference type="ARBA" id="ARBA00004123"/>
    </source>
</evidence>
<dbReference type="PANTHER" id="PTHR15138:SF14">
    <property type="entry name" value="TRANSCRIPTION INITIATION FACTOR TFIID SUBUNIT 4"/>
    <property type="match status" value="1"/>
</dbReference>
<protein>
    <recommendedName>
        <fullName evidence="8">TAFH domain-containing protein</fullName>
    </recommendedName>
</protein>
<dbReference type="CDD" id="cd08045">
    <property type="entry name" value="HFD_TAF4"/>
    <property type="match status" value="1"/>
</dbReference>
<dbReference type="FunFam" id="1.20.120.1110:FF:000006">
    <property type="entry name" value="TAF (TBP-associated transcription factor) family"/>
    <property type="match status" value="1"/>
</dbReference>
<dbReference type="EMBL" id="CP090891">
    <property type="protein sequence ID" value="ULU09638.1"/>
    <property type="molecule type" value="Genomic_DNA"/>
</dbReference>
<sequence>MSLPRFRLVQGKALGERSGPPPPLQQQPPPPQQIHQQQQPVNNMPPESMPQVKVEVDLMQDIPSQQEPQQHVMHQIKQEDPISPPRNQMMGASQPPPQMMQQRGPTPQQMSHFVQQPQHPQIMNQPPIPPQNSANQPQNPNSEDKNVQKCVRFLKTLISLSQNEDPEMPDKALRVSNLIQGVIYMETTAEQFTRDLQEVLRSQAQPHLLPFLQNTLPALRNAVRNGTASVEGVNPPPGYVFNNGRHPQNAPPTAQAPPQQQQQPQHMTPQAPPHDMRGPPMNPPMNQGVPISQAGPQGGPGGPGPQQMMNRMNVDNGTPQGRPNFQQRPPGPPLQSTPVVRTISGGPIGHPQGPGPHQQPPHPQMPPSQPPRTPQSVSSQGPQPMEVDGSPAPPPPRRQYPEGSLKSAILKHDEILNRITKRMMAPCQVEEDALIAISDAVESHLREMIAMMAGFAEHRVESQRIPENYVPVDDVKRQLKFLEELDRQEEEMRENREKDALIRASKNKNIGKETIEKAKEMQRQDAEAKRNRDANAAAIAALSSSRPTKKWEGAASTSTAPRPRTVRVTARDLQMLVNQDNRFTGTFIREKLSYGGPTIDPTI</sequence>
<evidence type="ECO:0000256" key="2">
    <source>
        <dbReference type="ARBA" id="ARBA00006178"/>
    </source>
</evidence>
<feature type="region of interest" description="Disordered" evidence="7">
    <location>
        <begin position="1"/>
        <end position="145"/>
    </location>
</feature>
<dbReference type="InterPro" id="IPR007900">
    <property type="entry name" value="TAF4_C"/>
</dbReference>
<gene>
    <name evidence="9" type="ORF">L3Y34_014198</name>
</gene>
<feature type="region of interest" description="Disordered" evidence="7">
    <location>
        <begin position="542"/>
        <end position="563"/>
    </location>
</feature>
<comment type="similarity">
    <text evidence="2">Belongs to the TAF4 family.</text>
</comment>
<dbReference type="InterPro" id="IPR037249">
    <property type="entry name" value="TAFH/NHR1_dom_sf"/>
</dbReference>
<evidence type="ECO:0000313" key="9">
    <source>
        <dbReference type="EMBL" id="ULU09638.1"/>
    </source>
</evidence>